<protein>
    <recommendedName>
        <fullName evidence="5">Sfi1 spindle body protein</fullName>
    </recommendedName>
</protein>
<gene>
    <name evidence="3" type="ORF">DPX39_080054800</name>
</gene>
<organism evidence="3 4">
    <name type="scientific">Trypanosoma brucei equiperdum</name>
    <dbReference type="NCBI Taxonomy" id="630700"/>
    <lineage>
        <taxon>Eukaryota</taxon>
        <taxon>Discoba</taxon>
        <taxon>Euglenozoa</taxon>
        <taxon>Kinetoplastea</taxon>
        <taxon>Metakinetoplastina</taxon>
        <taxon>Trypanosomatida</taxon>
        <taxon>Trypanosomatidae</taxon>
        <taxon>Trypanosoma</taxon>
    </lineage>
</organism>
<evidence type="ECO:0000256" key="2">
    <source>
        <dbReference type="SAM" id="MobiDB-lite"/>
    </source>
</evidence>
<comment type="caution">
    <text evidence="3">The sequence shown here is derived from an EMBL/GenBank/DDBJ whole genome shotgun (WGS) entry which is preliminary data.</text>
</comment>
<reference evidence="3 4" key="1">
    <citation type="submission" date="2018-09" db="EMBL/GenBank/DDBJ databases">
        <title>whole genome sequence of T. equiperdum IVM-t1 strain.</title>
        <authorList>
            <person name="Suganuma K."/>
        </authorList>
    </citation>
    <scope>NUCLEOTIDE SEQUENCE [LARGE SCALE GENOMIC DNA]</scope>
    <source>
        <strain evidence="3 4">IVM-t1</strain>
    </source>
</reference>
<dbReference type="EMBL" id="QSBY01000008">
    <property type="protein sequence ID" value="RHW71084.1"/>
    <property type="molecule type" value="Genomic_DNA"/>
</dbReference>
<name>A0A3L6L370_9TRYP</name>
<proteinExistence type="predicted"/>
<sequence>MMSANNCTPDGSSNSLLPLKPTISNDDADMRRRWTPLLNLLAVDSEAADGTPASLMIVAHVTYRSSLLRRALRLWVKHLEDFYRKEQWREHLASEWYGRRRLFLFFRAWQWRYNTRLQLVAKGEKAQTHCLMAVQRRAWRAWATWLFAQRAVRKAVSKLLDDIRKGTRLRFWLLWRRFSTRRVAYGRVVQQMRHQHLLRGWMQWRRLLLRGETRRLLSTVITLYTPCSWMHDVMASFQPALARQPVRLHSSSSTSRGNTFGEWYSFKLIALRFYFIQWMGETASRRGRRLLRYESAVQTVKRHVDMSSIAGRYHTWLMYTANNIHRRRILSMLCRRYFRKWTLFVSLETLFRQCQQTVYRRVKLLTLLTWRGRAQHQQEHKNLLQVADAFCARTLQEHQRRECFVCWRARLHSREEFRRLEGEVRDRRMELLRDLAVNRLLHGVLLNFCEPPNVKAADPVGGRHSPSSGVEEKTANSRKVSERYITITPNKRDGCNASVEFVEDGSNSPRNPVDAFRRKLMNQPPAIPLGFGSVAPRAAVVAQPPAHRLDSAPSVEIQSMLSTSSTLAPADLTRASPPSSHLLSFDPLPGTSEDSNCTTSRPDVAEGRRLLTEYRVMLATAPSEREEMRIVRSKLDLYKLQRQRGGGLLNADDEQAEKKQVQRLISLKQRELDRQALRARVEQLAKHLEVVLRSSSVNSTAANPT</sequence>
<feature type="region of interest" description="Disordered" evidence="2">
    <location>
        <begin position="1"/>
        <end position="20"/>
    </location>
</feature>
<accession>A0A3L6L370</accession>
<dbReference type="AlphaFoldDB" id="A0A3L6L370"/>
<evidence type="ECO:0000313" key="3">
    <source>
        <dbReference type="EMBL" id="RHW71084.1"/>
    </source>
</evidence>
<evidence type="ECO:0000256" key="1">
    <source>
        <dbReference type="SAM" id="Coils"/>
    </source>
</evidence>
<evidence type="ECO:0008006" key="5">
    <source>
        <dbReference type="Google" id="ProtNLM"/>
    </source>
</evidence>
<feature type="compositionally biased region" description="Polar residues" evidence="2">
    <location>
        <begin position="1"/>
        <end position="16"/>
    </location>
</feature>
<keyword evidence="1" id="KW-0175">Coiled coil</keyword>
<dbReference type="Proteomes" id="UP000266743">
    <property type="component" value="Chromosome 8"/>
</dbReference>
<feature type="coiled-coil region" evidence="1">
    <location>
        <begin position="651"/>
        <end position="687"/>
    </location>
</feature>
<evidence type="ECO:0000313" key="4">
    <source>
        <dbReference type="Proteomes" id="UP000266743"/>
    </source>
</evidence>